<dbReference type="OrthoDB" id="4062651at2759"/>
<keyword evidence="1" id="KW-0812">Transmembrane</keyword>
<organism evidence="2 3">
    <name type="scientific">Gigaspora rosea</name>
    <dbReference type="NCBI Taxonomy" id="44941"/>
    <lineage>
        <taxon>Eukaryota</taxon>
        <taxon>Fungi</taxon>
        <taxon>Fungi incertae sedis</taxon>
        <taxon>Mucoromycota</taxon>
        <taxon>Glomeromycotina</taxon>
        <taxon>Glomeromycetes</taxon>
        <taxon>Diversisporales</taxon>
        <taxon>Gigasporaceae</taxon>
        <taxon>Gigaspora</taxon>
    </lineage>
</organism>
<keyword evidence="1" id="KW-0472">Membrane</keyword>
<dbReference type="AlphaFoldDB" id="A0A397TXP0"/>
<evidence type="ECO:0000313" key="2">
    <source>
        <dbReference type="EMBL" id="RIB02800.1"/>
    </source>
</evidence>
<comment type="caution">
    <text evidence="2">The sequence shown here is derived from an EMBL/GenBank/DDBJ whole genome shotgun (WGS) entry which is preliminary data.</text>
</comment>
<keyword evidence="1" id="KW-1133">Transmembrane helix</keyword>
<accession>A0A397TXP0</accession>
<sequence length="113" mass="13242">MVCNGLRPKFAHDTPDCYVELANQCMNSDPEKRPNISEIITKLAKWLRHVEGKIANQLESIIFLNDKYKFIIWGYYIFIKKLILIYGAYPLAINLIEFMHICYLNARTAFLLI</sequence>
<gene>
    <name evidence="2" type="ORF">C2G38_2124469</name>
</gene>
<dbReference type="EMBL" id="QKWP01002585">
    <property type="protein sequence ID" value="RIB02800.1"/>
    <property type="molecule type" value="Genomic_DNA"/>
</dbReference>
<dbReference type="SUPFAM" id="SSF56112">
    <property type="entry name" value="Protein kinase-like (PK-like)"/>
    <property type="match status" value="1"/>
</dbReference>
<keyword evidence="3" id="KW-1185">Reference proteome</keyword>
<evidence type="ECO:0000256" key="1">
    <source>
        <dbReference type="SAM" id="Phobius"/>
    </source>
</evidence>
<evidence type="ECO:0008006" key="4">
    <source>
        <dbReference type="Google" id="ProtNLM"/>
    </source>
</evidence>
<dbReference type="InterPro" id="IPR011009">
    <property type="entry name" value="Kinase-like_dom_sf"/>
</dbReference>
<evidence type="ECO:0000313" key="3">
    <source>
        <dbReference type="Proteomes" id="UP000266673"/>
    </source>
</evidence>
<dbReference type="Gene3D" id="1.10.510.10">
    <property type="entry name" value="Transferase(Phosphotransferase) domain 1"/>
    <property type="match status" value="1"/>
</dbReference>
<name>A0A397TXP0_9GLOM</name>
<feature type="transmembrane region" description="Helical" evidence="1">
    <location>
        <begin position="70"/>
        <end position="89"/>
    </location>
</feature>
<dbReference type="Proteomes" id="UP000266673">
    <property type="component" value="Unassembled WGS sequence"/>
</dbReference>
<reference evidence="2 3" key="1">
    <citation type="submission" date="2018-06" db="EMBL/GenBank/DDBJ databases">
        <title>Comparative genomics reveals the genomic features of Rhizophagus irregularis, R. cerebriforme, R. diaphanum and Gigaspora rosea, and their symbiotic lifestyle signature.</title>
        <authorList>
            <person name="Morin E."/>
            <person name="San Clemente H."/>
            <person name="Chen E.C.H."/>
            <person name="De La Providencia I."/>
            <person name="Hainaut M."/>
            <person name="Kuo A."/>
            <person name="Kohler A."/>
            <person name="Murat C."/>
            <person name="Tang N."/>
            <person name="Roy S."/>
            <person name="Loubradou J."/>
            <person name="Henrissat B."/>
            <person name="Grigoriev I.V."/>
            <person name="Corradi N."/>
            <person name="Roux C."/>
            <person name="Martin F.M."/>
        </authorList>
    </citation>
    <scope>NUCLEOTIDE SEQUENCE [LARGE SCALE GENOMIC DNA]</scope>
    <source>
        <strain evidence="2 3">DAOM 194757</strain>
    </source>
</reference>
<proteinExistence type="predicted"/>
<protein>
    <recommendedName>
        <fullName evidence="4">Serine-threonine/tyrosine-protein kinase catalytic domain-containing protein</fullName>
    </recommendedName>
</protein>